<dbReference type="KEGG" id="hdo:MUK72_01930"/>
<dbReference type="Gene3D" id="3.40.640.10">
    <property type="entry name" value="Type I PLP-dependent aspartate aminotransferase-like (Major domain)"/>
    <property type="match status" value="1"/>
</dbReference>
<dbReference type="Pfam" id="PF01053">
    <property type="entry name" value="Cys_Met_Meta_PP"/>
    <property type="match status" value="1"/>
</dbReference>
<evidence type="ECO:0000313" key="4">
    <source>
        <dbReference type="EMBL" id="GAA0477434.1"/>
    </source>
</evidence>
<dbReference type="EMBL" id="BAAADN010000089">
    <property type="protein sequence ID" value="GAA0477434.1"/>
    <property type="molecule type" value="Genomic_DNA"/>
</dbReference>
<keyword evidence="4" id="KW-0808">Transferase</keyword>
<comment type="similarity">
    <text evidence="2">Belongs to the trans-sulfuration enzymes family.</text>
</comment>
<dbReference type="PIRSF" id="PIRSF001434">
    <property type="entry name" value="CGS"/>
    <property type="match status" value="1"/>
</dbReference>
<reference evidence="4" key="1">
    <citation type="journal article" date="2014" name="Int. J. Syst. Evol. Microbiol.">
        <title>Complete genome sequence of Corynebacterium casei LMG S-19264T (=DSM 44701T), isolated from a smear-ripened cheese.</title>
        <authorList>
            <consortium name="US DOE Joint Genome Institute (JGI-PGF)"/>
            <person name="Walter F."/>
            <person name="Albersmeier A."/>
            <person name="Kalinowski J."/>
            <person name="Ruckert C."/>
        </authorList>
    </citation>
    <scope>NUCLEOTIDE SEQUENCE</scope>
    <source>
        <strain evidence="4">JCM 12289</strain>
    </source>
</reference>
<keyword evidence="4" id="KW-0032">Aminotransferase</keyword>
<keyword evidence="6" id="KW-1185">Reference proteome</keyword>
<keyword evidence="3" id="KW-0663">Pyridoxal phosphate</keyword>
<evidence type="ECO:0000313" key="5">
    <source>
        <dbReference type="EMBL" id="UOO95481.1"/>
    </source>
</evidence>
<dbReference type="GO" id="GO:0004123">
    <property type="term" value="F:cystathionine gamma-lyase activity"/>
    <property type="evidence" value="ECO:0007669"/>
    <property type="project" value="TreeGrafter"/>
</dbReference>
<evidence type="ECO:0000256" key="1">
    <source>
        <dbReference type="ARBA" id="ARBA00001933"/>
    </source>
</evidence>
<protein>
    <submittedName>
        <fullName evidence="4">PLP-dependent aspartate aminotransferase family protein</fullName>
    </submittedName>
</protein>
<dbReference type="InterPro" id="IPR015422">
    <property type="entry name" value="PyrdxlP-dep_Trfase_small"/>
</dbReference>
<dbReference type="GO" id="GO:0008483">
    <property type="term" value="F:transaminase activity"/>
    <property type="evidence" value="ECO:0007669"/>
    <property type="project" value="UniProtKB-KW"/>
</dbReference>
<evidence type="ECO:0000313" key="7">
    <source>
        <dbReference type="Proteomes" id="UP001500962"/>
    </source>
</evidence>
<dbReference type="GO" id="GO:0005737">
    <property type="term" value="C:cytoplasm"/>
    <property type="evidence" value="ECO:0007669"/>
    <property type="project" value="TreeGrafter"/>
</dbReference>
<proteinExistence type="inferred from homology"/>
<dbReference type="RefSeq" id="WP_244703288.1">
    <property type="nucleotide sequence ID" value="NZ_BAAADN010000089.1"/>
</dbReference>
<gene>
    <name evidence="4" type="ORF">GCM10008985_37260</name>
    <name evidence="5" type="ORF">MUK72_01930</name>
</gene>
<evidence type="ECO:0000256" key="3">
    <source>
        <dbReference type="ARBA" id="ARBA00022898"/>
    </source>
</evidence>
<dbReference type="GO" id="GO:0019346">
    <property type="term" value="P:transsulfuration"/>
    <property type="evidence" value="ECO:0007669"/>
    <property type="project" value="InterPro"/>
</dbReference>
<dbReference type="EMBL" id="CP095005">
    <property type="protein sequence ID" value="UOO95481.1"/>
    <property type="molecule type" value="Genomic_DNA"/>
</dbReference>
<dbReference type="GO" id="GO:0019343">
    <property type="term" value="P:cysteine biosynthetic process via cystathionine"/>
    <property type="evidence" value="ECO:0007669"/>
    <property type="project" value="TreeGrafter"/>
</dbReference>
<dbReference type="Proteomes" id="UP001500962">
    <property type="component" value="Unassembled WGS sequence"/>
</dbReference>
<dbReference type="AlphaFoldDB" id="A0AAV3SMF1"/>
<name>A0AAV3SMF1_HALDO</name>
<dbReference type="InterPro" id="IPR015424">
    <property type="entry name" value="PyrdxlP-dep_Trfase"/>
</dbReference>
<accession>A0AAV3SMF1</accession>
<dbReference type="SUPFAM" id="SSF53383">
    <property type="entry name" value="PLP-dependent transferases"/>
    <property type="match status" value="1"/>
</dbReference>
<dbReference type="InterPro" id="IPR054542">
    <property type="entry name" value="Cys_met_metab_PP"/>
</dbReference>
<organism evidence="4 7">
    <name type="scientific">Halococcus dombrowskii</name>
    <dbReference type="NCBI Taxonomy" id="179637"/>
    <lineage>
        <taxon>Archaea</taxon>
        <taxon>Methanobacteriati</taxon>
        <taxon>Methanobacteriota</taxon>
        <taxon>Stenosarchaea group</taxon>
        <taxon>Halobacteria</taxon>
        <taxon>Halobacteriales</taxon>
        <taxon>Halococcaceae</taxon>
        <taxon>Halococcus</taxon>
    </lineage>
</organism>
<dbReference type="PANTHER" id="PTHR11808:SF15">
    <property type="entry name" value="CYSTATHIONINE GAMMA-LYASE"/>
    <property type="match status" value="1"/>
</dbReference>
<dbReference type="CDD" id="cd00614">
    <property type="entry name" value="CGS_like"/>
    <property type="match status" value="1"/>
</dbReference>
<reference evidence="5" key="2">
    <citation type="submission" date="2022-04" db="EMBL/GenBank/DDBJ databases">
        <title>Sequencing and genomic assembly of Halococcus dombrowskii.</title>
        <authorList>
            <person name="Lim S.W."/>
            <person name="MacLea K.S."/>
        </authorList>
    </citation>
    <scope>NUCLEOTIDE SEQUENCE</scope>
    <source>
        <strain evidence="5">H4</strain>
    </source>
</reference>
<dbReference type="InterPro" id="IPR015421">
    <property type="entry name" value="PyrdxlP-dep_Trfase_major"/>
</dbReference>
<dbReference type="Gene3D" id="3.90.1150.10">
    <property type="entry name" value="Aspartate Aminotransferase, domain 1"/>
    <property type="match status" value="1"/>
</dbReference>
<dbReference type="FunFam" id="3.40.640.10:FF:000009">
    <property type="entry name" value="Cystathionine gamma-synthase homolog"/>
    <property type="match status" value="1"/>
</dbReference>
<dbReference type="PROSITE" id="PS00868">
    <property type="entry name" value="CYS_MET_METAB_PP"/>
    <property type="match status" value="1"/>
</dbReference>
<reference evidence="4" key="3">
    <citation type="submission" date="2023-12" db="EMBL/GenBank/DDBJ databases">
        <authorList>
            <person name="Sun Q."/>
            <person name="Inoue M."/>
        </authorList>
    </citation>
    <scope>NUCLEOTIDE SEQUENCE</scope>
    <source>
        <strain evidence="4">JCM 12289</strain>
    </source>
</reference>
<dbReference type="Proteomes" id="UP000830542">
    <property type="component" value="Chromosome"/>
</dbReference>
<dbReference type="GeneID" id="71760568"/>
<dbReference type="FunFam" id="3.90.1150.10:FF:000008">
    <property type="entry name" value="Cystathionine gamma-synthase"/>
    <property type="match status" value="1"/>
</dbReference>
<comment type="cofactor">
    <cofactor evidence="1">
        <name>pyridoxal 5'-phosphate</name>
        <dbReference type="ChEBI" id="CHEBI:597326"/>
    </cofactor>
</comment>
<evidence type="ECO:0000256" key="2">
    <source>
        <dbReference type="ARBA" id="ARBA00009077"/>
    </source>
</evidence>
<dbReference type="PANTHER" id="PTHR11808">
    <property type="entry name" value="TRANS-SULFURATION ENZYME FAMILY MEMBER"/>
    <property type="match status" value="1"/>
</dbReference>
<dbReference type="GO" id="GO:0030170">
    <property type="term" value="F:pyridoxal phosphate binding"/>
    <property type="evidence" value="ECO:0007669"/>
    <property type="project" value="InterPro"/>
</dbReference>
<sequence>MDDDRRFDTRAIATSGDTAETGDVVPPIHLSSTFELGALDPSIGLDDADPAAGEFLYSRLSNPTRHALEERLAALEGGDRAFAFSSGTAAVATTALSVVEPGDHVVAFDDLYAGTRRLLETVFEDRLDVAVDFVDATDAETVAAAIEPETSLVMMETPTNPLLKLCDIEAIAAAVGDDATFVVDNTFLSPYFQQPLELGADVVVHSTTKYINGHSDSVGGAAITSDDDLAATLEFHQRVGLGDMLAPFDSFLVARGLKTLPVRMERHADNASILATHLDEHEAVRDVHYPGLDSHPQHELAREQQSGFGGVLSFELDGDFEDAQAFLEALNVFSLAVSLGGVESLIEHPAGMTHEPIPRETRLENGITDTLIRVSVGIEHPEDLLADLERGFAAIERTDAPTTD</sequence>
<evidence type="ECO:0000313" key="6">
    <source>
        <dbReference type="Proteomes" id="UP000830542"/>
    </source>
</evidence>
<dbReference type="InterPro" id="IPR000277">
    <property type="entry name" value="Cys/Met-Metab_PyrdxlP-dep_enz"/>
</dbReference>